<comment type="caution">
    <text evidence="2">The sequence shown here is derived from an EMBL/GenBank/DDBJ whole genome shotgun (WGS) entry which is preliminary data.</text>
</comment>
<sequence length="532" mass="61810">MKTMKSSETTRRPDYDPLKVMLLAAGLSLMCFLIQGNIDINISDEGFLWNGTIQTALGQIPLLDFQSYDPGRYYWGAAWSKIFGTGIMGLRSSTMMFQIFGLWFGLLILRRVIRSWWLLTFCGFLLLLWMFPRHKFFEPSIAMATIFFALKLFENPTLKQLFISGLFIGLTAIMGRNFGLYGFISFFLLIVFIWEKIDKSCLKKRLGLWVVGIGVGYLPMIIMMIVIPGFFECMVQIINDMLRIGYTNMPALIPRPWGPDYSLMNLSQGFTTFMTGTIFIILPFYYLLLFSRIFSYDRQQLKQHPVLVAFSFAGVTYMHFPYSCPDFPHLTQSIHPFLLGVLAIPYVFRSNKIFIFCFMSIILIISLLLVGVVQPIYLKAKAPAGDEYVRYTITGSNLWLRKSTVNLIDTVKKIDQRLHDDEELLMMPGWAGFYPILEKKAPLWKTYFIFPETEKMQHRMIESLVEKNVNWVIIGDIRFAGLEMLHFPDHHALFWRYLMKHYESVPVSGLPQNYQLLHRKEKSLLQNINSEK</sequence>
<feature type="transmembrane region" description="Helical" evidence="1">
    <location>
        <begin position="353"/>
        <end position="373"/>
    </location>
</feature>
<feature type="transmembrane region" description="Helical" evidence="1">
    <location>
        <begin position="270"/>
        <end position="294"/>
    </location>
</feature>
<accession>A0ABV6YZV4</accession>
<feature type="transmembrane region" description="Helical" evidence="1">
    <location>
        <begin position="329"/>
        <end position="348"/>
    </location>
</feature>
<proteinExistence type="predicted"/>
<keyword evidence="3" id="KW-1185">Reference proteome</keyword>
<evidence type="ECO:0000313" key="3">
    <source>
        <dbReference type="Proteomes" id="UP001594351"/>
    </source>
</evidence>
<gene>
    <name evidence="2" type="ORF">ACFL27_16120</name>
</gene>
<evidence type="ECO:0000313" key="2">
    <source>
        <dbReference type="EMBL" id="MFC1851717.1"/>
    </source>
</evidence>
<keyword evidence="1" id="KW-0812">Transmembrane</keyword>
<name>A0ABV6YZV4_UNCC1</name>
<dbReference type="Proteomes" id="UP001594351">
    <property type="component" value="Unassembled WGS sequence"/>
</dbReference>
<feature type="transmembrane region" description="Helical" evidence="1">
    <location>
        <begin position="306"/>
        <end position="323"/>
    </location>
</feature>
<feature type="transmembrane region" description="Helical" evidence="1">
    <location>
        <begin position="206"/>
        <end position="231"/>
    </location>
</feature>
<reference evidence="2 3" key="1">
    <citation type="submission" date="2024-09" db="EMBL/GenBank/DDBJ databases">
        <title>Laminarin stimulates single cell rates of sulfate reduction while oxygen inhibits transcriptomic activity in coastal marine sediment.</title>
        <authorList>
            <person name="Lindsay M."/>
            <person name="Orcutt B."/>
            <person name="Emerson D."/>
            <person name="Stepanauskas R."/>
            <person name="D'Angelo T."/>
        </authorList>
    </citation>
    <scope>NUCLEOTIDE SEQUENCE [LARGE SCALE GENOMIC DNA]</scope>
    <source>
        <strain evidence="2">SAG AM-311-K15</strain>
    </source>
</reference>
<dbReference type="EMBL" id="JBHPBY010000218">
    <property type="protein sequence ID" value="MFC1851717.1"/>
    <property type="molecule type" value="Genomic_DNA"/>
</dbReference>
<feature type="transmembrane region" description="Helical" evidence="1">
    <location>
        <begin position="82"/>
        <end position="109"/>
    </location>
</feature>
<evidence type="ECO:0008006" key="4">
    <source>
        <dbReference type="Google" id="ProtNLM"/>
    </source>
</evidence>
<feature type="transmembrane region" description="Helical" evidence="1">
    <location>
        <begin position="161"/>
        <end position="194"/>
    </location>
</feature>
<organism evidence="2 3">
    <name type="scientific">candidate division CSSED10-310 bacterium</name>
    <dbReference type="NCBI Taxonomy" id="2855610"/>
    <lineage>
        <taxon>Bacteria</taxon>
        <taxon>Bacteria division CSSED10-310</taxon>
    </lineage>
</organism>
<keyword evidence="1" id="KW-1133">Transmembrane helix</keyword>
<feature type="transmembrane region" description="Helical" evidence="1">
    <location>
        <begin position="20"/>
        <end position="38"/>
    </location>
</feature>
<protein>
    <recommendedName>
        <fullName evidence="4">Glycosyltransferase RgtA/B/C/D-like domain-containing protein</fullName>
    </recommendedName>
</protein>
<evidence type="ECO:0000256" key="1">
    <source>
        <dbReference type="SAM" id="Phobius"/>
    </source>
</evidence>
<feature type="transmembrane region" description="Helical" evidence="1">
    <location>
        <begin position="116"/>
        <end position="132"/>
    </location>
</feature>
<keyword evidence="1" id="KW-0472">Membrane</keyword>